<evidence type="ECO:0000313" key="9">
    <source>
        <dbReference type="EMBL" id="KAG5668422.1"/>
    </source>
</evidence>
<dbReference type="InterPro" id="IPR000682">
    <property type="entry name" value="PCMT"/>
</dbReference>
<keyword evidence="4" id="KW-0963">Cytoplasm</keyword>
<evidence type="ECO:0000256" key="3">
    <source>
        <dbReference type="ARBA" id="ARBA00011890"/>
    </source>
</evidence>
<dbReference type="GO" id="GO:0005737">
    <property type="term" value="C:cytoplasm"/>
    <property type="evidence" value="ECO:0007669"/>
    <property type="project" value="UniProtKB-SubCell"/>
</dbReference>
<dbReference type="GO" id="GO:0032259">
    <property type="term" value="P:methylation"/>
    <property type="evidence" value="ECO:0007669"/>
    <property type="project" value="UniProtKB-KW"/>
</dbReference>
<dbReference type="EMBL" id="AB842098">
    <property type="protein sequence ID" value="BAN67555.1"/>
    <property type="molecule type" value="mRNA"/>
</dbReference>
<evidence type="ECO:0000256" key="4">
    <source>
        <dbReference type="ARBA" id="ARBA00022490"/>
    </source>
</evidence>
<dbReference type="AlphaFoldDB" id="S6CDF2"/>
<proteinExistence type="evidence at transcript level"/>
<evidence type="ECO:0000313" key="10">
    <source>
        <dbReference type="Proteomes" id="UP001107558"/>
    </source>
</evidence>
<keyword evidence="7" id="KW-0949">S-adenosyl-L-methionine</keyword>
<keyword evidence="5 8" id="KW-0489">Methyltransferase</keyword>
<evidence type="ECO:0000256" key="1">
    <source>
        <dbReference type="ARBA" id="ARBA00004496"/>
    </source>
</evidence>
<reference evidence="8" key="1">
    <citation type="submission" date="2013-07" db="EMBL/GenBank/DDBJ databases">
        <title>Functional and evolutionary insights for the origin and mechanisms of complete desiccation tolerance from genome of the sleeping chironomid Polypedilum vanderplanki.</title>
        <authorList>
            <person name="Gusev O."/>
            <person name="Suetsugu Y."/>
            <person name="Cornette R."/>
            <person name="Kawashima T."/>
            <person name="Logacheva M."/>
            <person name="Kondrashev A."/>
            <person name="Penin A."/>
            <person name="Hatanaka R."/>
            <person name="Kikuta S."/>
            <person name="Shimura S."/>
            <person name="Katayose Y."/>
            <person name="Matsumoto T."/>
            <person name="Shagimardanova E."/>
            <person name="Alexeev D."/>
            <person name="Govorun V."/>
            <person name="Wisecaver J."/>
            <person name="Mikheyev A."/>
            <person name="Koyanagi R."/>
            <person name="Nishiyama T."/>
            <person name="Shigenobu S."/>
            <person name="Shibata T.F."/>
            <person name="Hasebe M."/>
            <person name="Okuda T."/>
            <person name="Satoh N."/>
            <person name="Kikawada T."/>
        </authorList>
    </citation>
    <scope>NUCLEOTIDE SEQUENCE</scope>
</reference>
<dbReference type="CDD" id="cd02440">
    <property type="entry name" value="AdoMet_MTases"/>
    <property type="match status" value="1"/>
</dbReference>
<evidence type="ECO:0000256" key="6">
    <source>
        <dbReference type="ARBA" id="ARBA00022679"/>
    </source>
</evidence>
<dbReference type="Pfam" id="PF01135">
    <property type="entry name" value="PCMT"/>
    <property type="match status" value="1"/>
</dbReference>
<sequence>MAWQIKAESNIDLVKQLHDFGAVKSELVMKVMKETDRKFYNHIPNPYIDQSEPIGNEESIPAPHMHAYALENLYEFVKPDSKILDIGAGSGYLTACFARLIETKAAECNTIPTGMVISIEHKPELVKLAIENINDDDPNFIREGRIKIIEADAKKGCMEYAPYDVIHVGAAAPEMPTDIIRQLKVDGRMLCPVSVKGGTQQMEQYDRINFKDVIRRVLTNVVYVPIKELA</sequence>
<dbReference type="Gene3D" id="3.40.50.150">
    <property type="entry name" value="Vaccinia Virus protein VP39"/>
    <property type="match status" value="1"/>
</dbReference>
<comment type="subcellular location">
    <subcellularLocation>
        <location evidence="1">Cytoplasm</location>
    </subcellularLocation>
</comment>
<evidence type="ECO:0000256" key="5">
    <source>
        <dbReference type="ARBA" id="ARBA00022603"/>
    </source>
</evidence>
<reference evidence="9" key="2">
    <citation type="submission" date="2021-03" db="EMBL/GenBank/DDBJ databases">
        <title>Chromosome level genome of the anhydrobiotic midge Polypedilum vanderplanki.</title>
        <authorList>
            <person name="Yoshida Y."/>
            <person name="Kikawada T."/>
            <person name="Gusev O."/>
        </authorList>
    </citation>
    <scope>NUCLEOTIDE SEQUENCE</scope>
    <source>
        <strain evidence="9">NIAS01</strain>
        <tissue evidence="9">Whole body or cell culture</tissue>
    </source>
</reference>
<dbReference type="InterPro" id="IPR029063">
    <property type="entry name" value="SAM-dependent_MTases_sf"/>
</dbReference>
<dbReference type="Proteomes" id="UP001107558">
    <property type="component" value="Chromosome 4"/>
</dbReference>
<dbReference type="EC" id="2.1.1.77" evidence="3"/>
<evidence type="ECO:0000256" key="7">
    <source>
        <dbReference type="ARBA" id="ARBA00022691"/>
    </source>
</evidence>
<name>S6CDF2_POLVA</name>
<dbReference type="SUPFAM" id="SSF53335">
    <property type="entry name" value="S-adenosyl-L-methionine-dependent methyltransferases"/>
    <property type="match status" value="1"/>
</dbReference>
<gene>
    <name evidence="8" type="primary">PvPimt11</name>
    <name evidence="9" type="ORF">PVAND_016362</name>
</gene>
<organism evidence="8">
    <name type="scientific">Polypedilum vanderplanki</name>
    <name type="common">Sleeping chironomid midge</name>
    <dbReference type="NCBI Taxonomy" id="319348"/>
    <lineage>
        <taxon>Eukaryota</taxon>
        <taxon>Metazoa</taxon>
        <taxon>Ecdysozoa</taxon>
        <taxon>Arthropoda</taxon>
        <taxon>Hexapoda</taxon>
        <taxon>Insecta</taxon>
        <taxon>Pterygota</taxon>
        <taxon>Neoptera</taxon>
        <taxon>Endopterygota</taxon>
        <taxon>Diptera</taxon>
        <taxon>Nematocera</taxon>
        <taxon>Chironomoidea</taxon>
        <taxon>Chironomidae</taxon>
        <taxon>Chironominae</taxon>
        <taxon>Polypedilum</taxon>
        <taxon>Polypedilum</taxon>
    </lineage>
</organism>
<evidence type="ECO:0000256" key="2">
    <source>
        <dbReference type="ARBA" id="ARBA00005369"/>
    </source>
</evidence>
<comment type="similarity">
    <text evidence="2">Belongs to the methyltransferase superfamily. L-isoaspartyl/D-aspartyl protein methyltransferase family.</text>
</comment>
<keyword evidence="6 8" id="KW-0808">Transferase</keyword>
<dbReference type="GO" id="GO:0004719">
    <property type="term" value="F:protein-L-isoaspartate (D-aspartate) O-methyltransferase activity"/>
    <property type="evidence" value="ECO:0007669"/>
    <property type="project" value="UniProtKB-EC"/>
</dbReference>
<evidence type="ECO:0000313" key="8">
    <source>
        <dbReference type="EMBL" id="BAN67555.1"/>
    </source>
</evidence>
<protein>
    <recommendedName>
        <fullName evidence="3">protein-L-isoaspartate(D-aspartate) O-methyltransferase</fullName>
        <ecNumber evidence="3">2.1.1.77</ecNumber>
    </recommendedName>
</protein>
<dbReference type="PANTHER" id="PTHR11579:SF0">
    <property type="entry name" value="PROTEIN-L-ISOASPARTATE(D-ASPARTATE) O-METHYLTRANSFERASE"/>
    <property type="match status" value="1"/>
</dbReference>
<dbReference type="OrthoDB" id="73890at2759"/>
<keyword evidence="10" id="KW-1185">Reference proteome</keyword>
<dbReference type="EMBL" id="JADBJN010000004">
    <property type="protein sequence ID" value="KAG5668422.1"/>
    <property type="molecule type" value="Genomic_DNA"/>
</dbReference>
<accession>S6CDF2</accession>
<dbReference type="PANTHER" id="PTHR11579">
    <property type="entry name" value="PROTEIN-L-ISOASPARTATE O-METHYLTRANSFERASE"/>
    <property type="match status" value="1"/>
</dbReference>